<keyword evidence="2" id="KW-1185">Reference proteome</keyword>
<sequence>MGNALKELVIILCPFAKASTYLGASKSSIIGFINSTLSHIKHDLYNENSLLNNLPDLEYLDIAFDDKIDEENNKFVF</sequence>
<dbReference type="AlphaFoldDB" id="A0A8H4AEQ1"/>
<evidence type="ECO:0000313" key="1">
    <source>
        <dbReference type="EMBL" id="KAF0486342.1"/>
    </source>
</evidence>
<name>A0A8H4AEQ1_GIGMA</name>
<dbReference type="OrthoDB" id="2446285at2759"/>
<dbReference type="EMBL" id="WTPW01000710">
    <property type="protein sequence ID" value="KAF0486342.1"/>
    <property type="molecule type" value="Genomic_DNA"/>
</dbReference>
<dbReference type="Proteomes" id="UP000439903">
    <property type="component" value="Unassembled WGS sequence"/>
</dbReference>
<gene>
    <name evidence="1" type="ORF">F8M41_022657</name>
</gene>
<evidence type="ECO:0000313" key="2">
    <source>
        <dbReference type="Proteomes" id="UP000439903"/>
    </source>
</evidence>
<organism evidence="1 2">
    <name type="scientific">Gigaspora margarita</name>
    <dbReference type="NCBI Taxonomy" id="4874"/>
    <lineage>
        <taxon>Eukaryota</taxon>
        <taxon>Fungi</taxon>
        <taxon>Fungi incertae sedis</taxon>
        <taxon>Mucoromycota</taxon>
        <taxon>Glomeromycotina</taxon>
        <taxon>Glomeromycetes</taxon>
        <taxon>Diversisporales</taxon>
        <taxon>Gigasporaceae</taxon>
        <taxon>Gigaspora</taxon>
    </lineage>
</organism>
<accession>A0A8H4AEQ1</accession>
<comment type="caution">
    <text evidence="1">The sequence shown here is derived from an EMBL/GenBank/DDBJ whole genome shotgun (WGS) entry which is preliminary data.</text>
</comment>
<protein>
    <submittedName>
        <fullName evidence="1">Uncharacterized protein</fullName>
    </submittedName>
</protein>
<proteinExistence type="predicted"/>
<reference evidence="1 2" key="1">
    <citation type="journal article" date="2019" name="Environ. Microbiol.">
        <title>At the nexus of three kingdoms: the genome of the mycorrhizal fungus Gigaspora margarita provides insights into plant, endobacterial and fungal interactions.</title>
        <authorList>
            <person name="Venice F."/>
            <person name="Ghignone S."/>
            <person name="Salvioli di Fossalunga A."/>
            <person name="Amselem J."/>
            <person name="Novero M."/>
            <person name="Xianan X."/>
            <person name="Sedzielewska Toro K."/>
            <person name="Morin E."/>
            <person name="Lipzen A."/>
            <person name="Grigoriev I.V."/>
            <person name="Henrissat B."/>
            <person name="Martin F.M."/>
            <person name="Bonfante P."/>
        </authorList>
    </citation>
    <scope>NUCLEOTIDE SEQUENCE [LARGE SCALE GENOMIC DNA]</scope>
    <source>
        <strain evidence="1 2">BEG34</strain>
    </source>
</reference>